<comment type="caution">
    <text evidence="1">The sequence shown here is derived from an EMBL/GenBank/DDBJ whole genome shotgun (WGS) entry which is preliminary data.</text>
</comment>
<dbReference type="EMBL" id="JARJCW010000078">
    <property type="protein sequence ID" value="KAJ7197458.1"/>
    <property type="molecule type" value="Genomic_DNA"/>
</dbReference>
<dbReference type="AlphaFoldDB" id="A0AAD6V1X6"/>
<dbReference type="Proteomes" id="UP001219525">
    <property type="component" value="Unassembled WGS sequence"/>
</dbReference>
<dbReference type="PANTHER" id="PTHR40788:SF2">
    <property type="entry name" value="CLR5 DOMAIN-CONTAINING PROTEIN"/>
    <property type="match status" value="1"/>
</dbReference>
<feature type="non-terminal residue" evidence="1">
    <location>
        <position position="692"/>
    </location>
</feature>
<gene>
    <name evidence="1" type="ORF">GGX14DRAFT_471351</name>
</gene>
<accession>A0AAD6V1X6</accession>
<evidence type="ECO:0000313" key="1">
    <source>
        <dbReference type="EMBL" id="KAJ7197458.1"/>
    </source>
</evidence>
<evidence type="ECO:0000313" key="2">
    <source>
        <dbReference type="Proteomes" id="UP001219525"/>
    </source>
</evidence>
<sequence>MSSIHLRRAKVWQATEFNAEWLHNAVEYCRKDAEGKRGFEDWLVTSFGQDGAREVMLRCAAAPRGRMLGTSPAEGPWWAQAAEALHMYRDYVNTKNLAAPVRVKPAIKRKRGEGSIEWLSRRHNAYLDGHKMPEMDWVTARAIALSEFDRIRDMWEGWHTDQEGFFDELLQRGKTTILSPQVLEDPDKDWVRLHKIDDAFRGRVYSVTLAHMVWLHASELLEDLFEMGLTTSNQIEREYKKDRNLMLRLIACFVKMQGLYLHLWSNMTQVISASENIAPCLVRSRSRDGQANIQLDSSPAGHAAFSQLNVLERVIVQIIITSNISQPFTLCDAWMKTLAKDPHAADRFDGRTYKVIGELAVVYEFILQMELSTFGEGLMRCARALDGLEDDLWAVMCPMTPPTALKEINAELRWGRTPRTMLAVRDKWRDIVWKLSMQSGPGPNSVLARIERRDYIPLVQFDQMWETFDLLLWKDSASYALGGESRALARHFGLYDVADKMRPTSTRRLLGEYFKHAREFQAEENARLKAVRARAELQTADPVIVMQTVAQSAHAYLNETQAPKEKVKTRKDEPVSIPSGVAAEDKHDNRADFLPSRYKLGRKVLKVFHRILEDADDASLGAGENGVPLKKGQIRWDVFEKAMKRIGFEVCQTAGSSVRFDPPAKTARPITFHRPHPDSILTPHMIKWCDSF</sequence>
<reference evidence="1" key="1">
    <citation type="submission" date="2023-03" db="EMBL/GenBank/DDBJ databases">
        <title>Massive genome expansion in bonnet fungi (Mycena s.s.) driven by repeated elements and novel gene families across ecological guilds.</title>
        <authorList>
            <consortium name="Lawrence Berkeley National Laboratory"/>
            <person name="Harder C.B."/>
            <person name="Miyauchi S."/>
            <person name="Viragh M."/>
            <person name="Kuo A."/>
            <person name="Thoen E."/>
            <person name="Andreopoulos B."/>
            <person name="Lu D."/>
            <person name="Skrede I."/>
            <person name="Drula E."/>
            <person name="Henrissat B."/>
            <person name="Morin E."/>
            <person name="Kohler A."/>
            <person name="Barry K."/>
            <person name="LaButti K."/>
            <person name="Morin E."/>
            <person name="Salamov A."/>
            <person name="Lipzen A."/>
            <person name="Mereny Z."/>
            <person name="Hegedus B."/>
            <person name="Baldrian P."/>
            <person name="Stursova M."/>
            <person name="Weitz H."/>
            <person name="Taylor A."/>
            <person name="Grigoriev I.V."/>
            <person name="Nagy L.G."/>
            <person name="Martin F."/>
            <person name="Kauserud H."/>
        </authorList>
    </citation>
    <scope>NUCLEOTIDE SEQUENCE</scope>
    <source>
        <strain evidence="1">9144</strain>
    </source>
</reference>
<name>A0AAD6V1X6_9AGAR</name>
<proteinExistence type="predicted"/>
<dbReference type="PANTHER" id="PTHR40788">
    <property type="entry name" value="CLR5 DOMAIN-CONTAINING PROTEIN-RELATED"/>
    <property type="match status" value="1"/>
</dbReference>
<organism evidence="1 2">
    <name type="scientific">Mycena pura</name>
    <dbReference type="NCBI Taxonomy" id="153505"/>
    <lineage>
        <taxon>Eukaryota</taxon>
        <taxon>Fungi</taxon>
        <taxon>Dikarya</taxon>
        <taxon>Basidiomycota</taxon>
        <taxon>Agaricomycotina</taxon>
        <taxon>Agaricomycetes</taxon>
        <taxon>Agaricomycetidae</taxon>
        <taxon>Agaricales</taxon>
        <taxon>Marasmiineae</taxon>
        <taxon>Mycenaceae</taxon>
        <taxon>Mycena</taxon>
    </lineage>
</organism>
<keyword evidence="2" id="KW-1185">Reference proteome</keyword>
<protein>
    <submittedName>
        <fullName evidence="1">Uncharacterized protein</fullName>
    </submittedName>
</protein>